<organism evidence="1 2">
    <name type="scientific">Rhizobium aethiopicum</name>
    <dbReference type="NCBI Taxonomy" id="1138170"/>
    <lineage>
        <taxon>Bacteria</taxon>
        <taxon>Pseudomonadati</taxon>
        <taxon>Pseudomonadota</taxon>
        <taxon>Alphaproteobacteria</taxon>
        <taxon>Hyphomicrobiales</taxon>
        <taxon>Rhizobiaceae</taxon>
        <taxon>Rhizobium/Agrobacterium group</taxon>
        <taxon>Rhizobium</taxon>
    </lineage>
</organism>
<keyword evidence="2" id="KW-1185">Reference proteome</keyword>
<name>A0A7W6QB31_9HYPH</name>
<dbReference type="EMBL" id="JACIFV010000018">
    <property type="protein sequence ID" value="MBB4194258.1"/>
    <property type="molecule type" value="Genomic_DNA"/>
</dbReference>
<accession>A0A7W6QB31</accession>
<sequence length="91" mass="10190">MKFVFACRPVALFVADEQFVLKLSRWLQIKEAADRELQPEGEIKPHANLLSETDVLGESAPHQPDSCGALLMSLSQNRYALLGEPHQEISE</sequence>
<dbReference type="AlphaFoldDB" id="A0A7W6QB31"/>
<dbReference type="Proteomes" id="UP000524492">
    <property type="component" value="Unassembled WGS sequence"/>
</dbReference>
<protein>
    <submittedName>
        <fullName evidence="1">Uncharacterized protein</fullName>
    </submittedName>
</protein>
<proteinExistence type="predicted"/>
<dbReference type="RefSeq" id="WP_184458914.1">
    <property type="nucleotide sequence ID" value="NZ_JACIFV010000018.1"/>
</dbReference>
<reference evidence="1 2" key="1">
    <citation type="submission" date="2020-08" db="EMBL/GenBank/DDBJ databases">
        <title>Genomic Encyclopedia of Type Strains, Phase IV (KMG-V): Genome sequencing to study the core and pangenomes of soil and plant-associated prokaryotes.</title>
        <authorList>
            <person name="Whitman W."/>
        </authorList>
    </citation>
    <scope>NUCLEOTIDE SEQUENCE [LARGE SCALE GENOMIC DNA]</scope>
    <source>
        <strain evidence="1 2">SEMIA 4074</strain>
    </source>
</reference>
<evidence type="ECO:0000313" key="2">
    <source>
        <dbReference type="Proteomes" id="UP000524492"/>
    </source>
</evidence>
<comment type="caution">
    <text evidence="1">The sequence shown here is derived from an EMBL/GenBank/DDBJ whole genome shotgun (WGS) entry which is preliminary data.</text>
</comment>
<evidence type="ECO:0000313" key="1">
    <source>
        <dbReference type="EMBL" id="MBB4194258.1"/>
    </source>
</evidence>
<gene>
    <name evidence="1" type="ORF">GGD53_004436</name>
</gene>